<evidence type="ECO:0000313" key="1">
    <source>
        <dbReference type="EMBL" id="GAA94935.1"/>
    </source>
</evidence>
<dbReference type="SUPFAM" id="SSF52266">
    <property type="entry name" value="SGNH hydrolase"/>
    <property type="match status" value="1"/>
</dbReference>
<organism evidence="1 2">
    <name type="scientific">Mixia osmundae (strain CBS 9802 / IAM 14324 / JCM 22182 / KY 12970)</name>
    <dbReference type="NCBI Taxonomy" id="764103"/>
    <lineage>
        <taxon>Eukaryota</taxon>
        <taxon>Fungi</taxon>
        <taxon>Dikarya</taxon>
        <taxon>Basidiomycota</taxon>
        <taxon>Pucciniomycotina</taxon>
        <taxon>Mixiomycetes</taxon>
        <taxon>Mixiales</taxon>
        <taxon>Mixiaceae</taxon>
        <taxon>Mixia</taxon>
    </lineage>
</organism>
<sequence>MTEGLEFLRGKTALVIGDSTDRQMIEDLANITQSRRPKIVSYYEANVLASDDAQMKDVRSHGAPRLLYYEQLDFRIISVFHYGLLSDLRASPSTAPDVHKPIALQDRLTELFRPLVEIYTDELDFVRFQSGLWDVDALTVLSDDLAHAHQQSSGTQSVYLEEDLPLFARYTLRYAQALRQIQETFPHAVVWARTMHRPGQGPHKEHFGDLPVKRLSQGAKEGAREAHVRMFDFGNLFEGWQDHADWIHPNRYPGTALMAQALIHEMYLEFDHV</sequence>
<dbReference type="AlphaFoldDB" id="G7DWH5"/>
<comment type="caution">
    <text evidence="1">The sequence shown here is derived from an EMBL/GenBank/DDBJ whole genome shotgun (WGS) entry which is preliminary data.</text>
</comment>
<dbReference type="HOGENOM" id="CLU_047150_0_0_1"/>
<protein>
    <recommendedName>
        <fullName evidence="3">SGNH hydrolase-type esterase domain-containing protein</fullName>
    </recommendedName>
</protein>
<reference evidence="1 2" key="1">
    <citation type="journal article" date="2011" name="J. Gen. Appl. Microbiol.">
        <title>Draft genome sequencing of the enigmatic basidiomycete Mixia osmundae.</title>
        <authorList>
            <person name="Nishida H."/>
            <person name="Nagatsuka Y."/>
            <person name="Sugiyama J."/>
        </authorList>
    </citation>
    <scope>NUCLEOTIDE SEQUENCE [LARGE SCALE GENOMIC DNA]</scope>
    <source>
        <strain evidence="2">CBS 9802 / IAM 14324 / JCM 22182 / KY 12970</strain>
    </source>
</reference>
<proteinExistence type="predicted"/>
<dbReference type="Proteomes" id="UP000009131">
    <property type="component" value="Unassembled WGS sequence"/>
</dbReference>
<evidence type="ECO:0008006" key="3">
    <source>
        <dbReference type="Google" id="ProtNLM"/>
    </source>
</evidence>
<evidence type="ECO:0000313" key="2">
    <source>
        <dbReference type="Proteomes" id="UP000009131"/>
    </source>
</evidence>
<dbReference type="OrthoDB" id="2588793at2759"/>
<reference evidence="1 2" key="2">
    <citation type="journal article" date="2012" name="Open Biol.">
        <title>Characteristics of nucleosomes and linker DNA regions on the genome of the basidiomycete Mixia osmundae revealed by mono- and dinucleosome mapping.</title>
        <authorList>
            <person name="Nishida H."/>
            <person name="Kondo S."/>
            <person name="Matsumoto T."/>
            <person name="Suzuki Y."/>
            <person name="Yoshikawa H."/>
            <person name="Taylor T.D."/>
            <person name="Sugiyama J."/>
        </authorList>
    </citation>
    <scope>NUCLEOTIDE SEQUENCE [LARGE SCALE GENOMIC DNA]</scope>
    <source>
        <strain evidence="2">CBS 9802 / IAM 14324 / JCM 22182 / KY 12970</strain>
    </source>
</reference>
<dbReference type="EMBL" id="BABT02000052">
    <property type="protein sequence ID" value="GAA94935.1"/>
    <property type="molecule type" value="Genomic_DNA"/>
</dbReference>
<keyword evidence="2" id="KW-1185">Reference proteome</keyword>
<accession>G7DWH5</accession>
<dbReference type="InParanoid" id="G7DWH5"/>
<gene>
    <name evidence="1" type="primary">Mo01590</name>
    <name evidence="1" type="ORF">E5Q_01590</name>
</gene>
<name>G7DWH5_MIXOS</name>